<evidence type="ECO:0000259" key="2">
    <source>
        <dbReference type="SMART" id="SM00939"/>
    </source>
</evidence>
<dbReference type="AlphaFoldDB" id="A0A812ZVS6"/>
<dbReference type="InterPro" id="IPR008979">
    <property type="entry name" value="Galactose-bd-like_sf"/>
</dbReference>
<keyword evidence="4" id="KW-1185">Reference proteome</keyword>
<comment type="caution">
    <text evidence="3">The sequence shown here is derived from an EMBL/GenBank/DDBJ whole genome shotgun (WGS) entry which is preliminary data.</text>
</comment>
<reference evidence="3" key="1">
    <citation type="submission" date="2021-02" db="EMBL/GenBank/DDBJ databases">
        <authorList>
            <person name="Dougan E. K."/>
            <person name="Rhodes N."/>
            <person name="Thang M."/>
            <person name="Chan C."/>
        </authorList>
    </citation>
    <scope>NUCLEOTIDE SEQUENCE</scope>
</reference>
<keyword evidence="1" id="KW-0378">Hydrolase</keyword>
<sequence length="749" mass="81822">MQVETQQKKVGQFTALFAVGAFLPTVGDKEAAAGLAEFVSGGRKVPIDTYFIDSQSAAFLQAAPEGKQLCENLNFLGGFGIREIHGLTVAYLSGPGPQFSSRSLLALAVPRWGEDSRVRPYVLATFVLGHRFRRLRQLAGGKGRTRLRATAQDQGVLRQQLDLKTPYGSVEVVVLKPTVALERRVPAVLVNVGCYYALAETLEKAEGPRYISLDCAYIIWRATGPIEEVADLVFQRWQADAAVVLDWLGQQTWCNGRVGCHGYSLLGNTSYATLAASHAKDAPKDRPLVCALVPVISFSRIHPTVFVNGQSLAAELALRFIWLAEVGLRQDRQGGFGFLWNMFRFFSLEDWPGLDSALAKRPVSEADSDLWGRPNVLWRGGQTARGAADPFWAEGRDVQCHFADFREPPSIHVIAGWNDMFLAQSLQDFQLATQATNGAARLTIFTGGHFGVVVNHGAKVAESTRQWYRQNLIGTSGAASRAAVRMQLIQEDADGEEAWLECDVWPPPSKPMQFFFQEKDAGLGTGLLLPGGPGREAGALSYVYDPKDPTPYAGDGWLNLQKDGAQDQRSFESSRLRDVLVLTSAPLQQSLEIVGEVSATLYVSCAAPECDIIVRLCAVREPSSGWGSSEPGFLDRILDPRGLSRGSSVNLCEDIVRVKFQKDSVSRVDISVGVTACHFRAGDAVRLHVCSAAHPRWLRHPLQDEKEDWLLGGSEVGPPATVTVFADHEHPSHVTLPVRSSAVRMSGSL</sequence>
<name>A0A812ZVS6_9DINO</name>
<dbReference type="GO" id="GO:0008239">
    <property type="term" value="F:dipeptidyl-peptidase activity"/>
    <property type="evidence" value="ECO:0007669"/>
    <property type="project" value="InterPro"/>
</dbReference>
<evidence type="ECO:0000313" key="3">
    <source>
        <dbReference type="EMBL" id="CAE7843356.1"/>
    </source>
</evidence>
<dbReference type="Pfam" id="PF02129">
    <property type="entry name" value="Peptidase_S15"/>
    <property type="match status" value="1"/>
</dbReference>
<dbReference type="OrthoDB" id="416441at2759"/>
<dbReference type="SUPFAM" id="SSF53474">
    <property type="entry name" value="alpha/beta-Hydrolases"/>
    <property type="match status" value="1"/>
</dbReference>
<dbReference type="SMART" id="SM00939">
    <property type="entry name" value="PepX_C"/>
    <property type="match status" value="1"/>
</dbReference>
<dbReference type="Gene3D" id="3.40.50.1820">
    <property type="entry name" value="alpha/beta hydrolase"/>
    <property type="match status" value="1"/>
</dbReference>
<organism evidence="3 4">
    <name type="scientific">Symbiodinium necroappetens</name>
    <dbReference type="NCBI Taxonomy" id="1628268"/>
    <lineage>
        <taxon>Eukaryota</taxon>
        <taxon>Sar</taxon>
        <taxon>Alveolata</taxon>
        <taxon>Dinophyceae</taxon>
        <taxon>Suessiales</taxon>
        <taxon>Symbiodiniaceae</taxon>
        <taxon>Symbiodinium</taxon>
    </lineage>
</organism>
<dbReference type="InterPro" id="IPR000383">
    <property type="entry name" value="Xaa-Pro-like_dom"/>
</dbReference>
<evidence type="ECO:0000313" key="4">
    <source>
        <dbReference type="Proteomes" id="UP000601435"/>
    </source>
</evidence>
<dbReference type="EMBL" id="CAJNJA010051031">
    <property type="protein sequence ID" value="CAE7843356.1"/>
    <property type="molecule type" value="Genomic_DNA"/>
</dbReference>
<gene>
    <name evidence="3" type="primary">cocE</name>
    <name evidence="3" type="ORF">SNEC2469_LOCUS25707</name>
</gene>
<evidence type="ECO:0000256" key="1">
    <source>
        <dbReference type="ARBA" id="ARBA00022801"/>
    </source>
</evidence>
<dbReference type="InterPro" id="IPR013736">
    <property type="entry name" value="Xaa-Pro_dipept_C"/>
</dbReference>
<accession>A0A812ZVS6</accession>
<protein>
    <submittedName>
        <fullName evidence="3">CocE protein</fullName>
    </submittedName>
</protein>
<feature type="domain" description="Xaa-Pro dipeptidyl-peptidase C-terminal" evidence="2">
    <location>
        <begin position="465"/>
        <end position="735"/>
    </location>
</feature>
<dbReference type="NCBIfam" id="TIGR00976">
    <property type="entry name" value="CocE_NonD"/>
    <property type="match status" value="1"/>
</dbReference>
<dbReference type="InterPro" id="IPR029058">
    <property type="entry name" value="AB_hydrolase_fold"/>
</dbReference>
<dbReference type="Proteomes" id="UP000601435">
    <property type="component" value="Unassembled WGS sequence"/>
</dbReference>
<dbReference type="SUPFAM" id="SSF49785">
    <property type="entry name" value="Galactose-binding domain-like"/>
    <property type="match status" value="1"/>
</dbReference>
<dbReference type="Gene3D" id="1.10.3020.10">
    <property type="entry name" value="alpha-amino acid ester hydrolase ( Helical cap domain)"/>
    <property type="match status" value="1"/>
</dbReference>
<proteinExistence type="predicted"/>
<dbReference type="Pfam" id="PF08530">
    <property type="entry name" value="PepX_C"/>
    <property type="match status" value="1"/>
</dbReference>
<dbReference type="Gene3D" id="2.60.120.260">
    <property type="entry name" value="Galactose-binding domain-like"/>
    <property type="match status" value="1"/>
</dbReference>
<dbReference type="InterPro" id="IPR005674">
    <property type="entry name" value="CocE/Ser_esterase"/>
</dbReference>